<evidence type="ECO:0000259" key="4">
    <source>
        <dbReference type="PROSITE" id="PS51737"/>
    </source>
</evidence>
<evidence type="ECO:0000313" key="5">
    <source>
        <dbReference type="EMBL" id="MCM0620026.1"/>
    </source>
</evidence>
<dbReference type="CDD" id="cd00338">
    <property type="entry name" value="Ser_Recombinase"/>
    <property type="match status" value="1"/>
</dbReference>
<proteinExistence type="predicted"/>
<dbReference type="InterPro" id="IPR006119">
    <property type="entry name" value="Resolv_N"/>
</dbReference>
<dbReference type="InterPro" id="IPR038109">
    <property type="entry name" value="DNA_bind_recomb_sf"/>
</dbReference>
<dbReference type="GO" id="GO:0000150">
    <property type="term" value="F:DNA strand exchange activity"/>
    <property type="evidence" value="ECO:0007669"/>
    <property type="project" value="InterPro"/>
</dbReference>
<dbReference type="RefSeq" id="WP_250826726.1">
    <property type="nucleotide sequence ID" value="NZ_JAMOIL010000007.1"/>
</dbReference>
<dbReference type="PROSITE" id="PS51736">
    <property type="entry name" value="RECOMBINASES_3"/>
    <property type="match status" value="1"/>
</dbReference>
<dbReference type="InterPro" id="IPR011109">
    <property type="entry name" value="DNA_bind_recombinase_dom"/>
</dbReference>
<keyword evidence="6" id="KW-1185">Reference proteome</keyword>
<sequence>MTKKAVVYARLSASKDTSISIPRQLESGRSFCEARGWEVVGEFQDDGVSATRQAPLERKGWQALAEVAGSFDAVVIWKMDRLARNTLDFLETQRWLEAQGAGVVAVDGSVDMTSSHAKMMTTVVAAFAEFEAAQMASRVRAARSAKIRAGLRPGGKPTFGWRNVPSPRGDGYVLAHDPQRIGVVSELVSRALQGHSLYSMRKWLTETGVETRPRRRAGADRSEPPVSARWHEASVEAILRSPTLAGMTVYDSDLLRGDDGMPVVDPSVAIISPAERRSLLAILDGAKRPGSRQREGREPALLYGIVRCASCDGLLYRATAAGKYKQYRCQHQGCQQPVGINRPLLEMYVVDRVLEERGAERSIVSVRQDSGPDLELVAEIDAEINETALLLTRDSVDSQAVLERLESQKRTRAEAIAAVSGEPVYRVTTFALIQDWARTRDVESRRQLLLGHVDAVRISGTGRRGRGLDTDRVQIVWRERTLAERDLRERQQVGLSRSGLRIS</sequence>
<dbReference type="Proteomes" id="UP001139485">
    <property type="component" value="Unassembled WGS sequence"/>
</dbReference>
<dbReference type="SUPFAM" id="SSF53041">
    <property type="entry name" value="Resolvase-like"/>
    <property type="match status" value="1"/>
</dbReference>
<protein>
    <submittedName>
        <fullName evidence="5">Recombinase family protein</fullName>
    </submittedName>
</protein>
<dbReference type="PROSITE" id="PS51737">
    <property type="entry name" value="RECOMBINASE_DNA_BIND"/>
    <property type="match status" value="1"/>
</dbReference>
<evidence type="ECO:0000256" key="2">
    <source>
        <dbReference type="ARBA" id="ARBA00023172"/>
    </source>
</evidence>
<name>A0A9X2D6E9_9ACTN</name>
<evidence type="ECO:0000256" key="1">
    <source>
        <dbReference type="ARBA" id="ARBA00023125"/>
    </source>
</evidence>
<evidence type="ECO:0000259" key="3">
    <source>
        <dbReference type="PROSITE" id="PS51736"/>
    </source>
</evidence>
<dbReference type="GO" id="GO:0003677">
    <property type="term" value="F:DNA binding"/>
    <property type="evidence" value="ECO:0007669"/>
    <property type="project" value="UniProtKB-KW"/>
</dbReference>
<reference evidence="5" key="1">
    <citation type="submission" date="2022-05" db="EMBL/GenBank/DDBJ databases">
        <authorList>
            <person name="Tuo L."/>
        </authorList>
    </citation>
    <scope>NUCLEOTIDE SEQUENCE</scope>
    <source>
        <strain evidence="5">BSK12Z-4</strain>
    </source>
</reference>
<gene>
    <name evidence="5" type="ORF">M8330_06920</name>
</gene>
<dbReference type="EMBL" id="JAMOIL010000007">
    <property type="protein sequence ID" value="MCM0620026.1"/>
    <property type="molecule type" value="Genomic_DNA"/>
</dbReference>
<dbReference type="InterPro" id="IPR036162">
    <property type="entry name" value="Resolvase-like_N_sf"/>
</dbReference>
<dbReference type="Pfam" id="PF00239">
    <property type="entry name" value="Resolvase"/>
    <property type="match status" value="1"/>
</dbReference>
<keyword evidence="2" id="KW-0233">DNA recombination</keyword>
<dbReference type="Gene3D" id="3.90.1750.20">
    <property type="entry name" value="Putative Large Serine Recombinase, Chain B, Domain 2"/>
    <property type="match status" value="1"/>
</dbReference>
<dbReference type="Pfam" id="PF13408">
    <property type="entry name" value="Zn_ribbon_recom"/>
    <property type="match status" value="1"/>
</dbReference>
<dbReference type="AlphaFoldDB" id="A0A9X2D6E9"/>
<organism evidence="5 6">
    <name type="scientific">Nocardioides bruguierae</name>
    <dbReference type="NCBI Taxonomy" id="2945102"/>
    <lineage>
        <taxon>Bacteria</taxon>
        <taxon>Bacillati</taxon>
        <taxon>Actinomycetota</taxon>
        <taxon>Actinomycetes</taxon>
        <taxon>Propionibacteriales</taxon>
        <taxon>Nocardioidaceae</taxon>
        <taxon>Nocardioides</taxon>
    </lineage>
</organism>
<feature type="domain" description="Recombinase" evidence="4">
    <location>
        <begin position="158"/>
        <end position="289"/>
    </location>
</feature>
<comment type="caution">
    <text evidence="5">The sequence shown here is derived from an EMBL/GenBank/DDBJ whole genome shotgun (WGS) entry which is preliminary data.</text>
</comment>
<feature type="domain" description="Resolvase/invertase-type recombinase catalytic" evidence="3">
    <location>
        <begin position="4"/>
        <end position="150"/>
    </location>
</feature>
<accession>A0A9X2D6E9</accession>
<evidence type="ECO:0000313" key="6">
    <source>
        <dbReference type="Proteomes" id="UP001139485"/>
    </source>
</evidence>
<dbReference type="PANTHER" id="PTHR30461">
    <property type="entry name" value="DNA-INVERTASE FROM LAMBDOID PROPHAGE"/>
    <property type="match status" value="1"/>
</dbReference>
<dbReference type="Pfam" id="PF07508">
    <property type="entry name" value="Recombinase"/>
    <property type="match status" value="1"/>
</dbReference>
<keyword evidence="1" id="KW-0238">DNA-binding</keyword>
<dbReference type="InterPro" id="IPR025827">
    <property type="entry name" value="Zn_ribbon_recom_dom"/>
</dbReference>
<dbReference type="Gene3D" id="3.40.50.1390">
    <property type="entry name" value="Resolvase, N-terminal catalytic domain"/>
    <property type="match status" value="1"/>
</dbReference>
<dbReference type="InterPro" id="IPR050639">
    <property type="entry name" value="SSR_resolvase"/>
</dbReference>
<dbReference type="SMART" id="SM00857">
    <property type="entry name" value="Resolvase"/>
    <property type="match status" value="1"/>
</dbReference>
<dbReference type="PANTHER" id="PTHR30461:SF2">
    <property type="entry name" value="SERINE RECOMBINASE PINE-RELATED"/>
    <property type="match status" value="1"/>
</dbReference>